<feature type="transmembrane region" description="Helical" evidence="6">
    <location>
        <begin position="293"/>
        <end position="315"/>
    </location>
</feature>
<evidence type="ECO:0000256" key="2">
    <source>
        <dbReference type="ARBA" id="ARBA00022692"/>
    </source>
</evidence>
<keyword evidence="8" id="KW-1185">Reference proteome</keyword>
<evidence type="ECO:0000256" key="3">
    <source>
        <dbReference type="ARBA" id="ARBA00022989"/>
    </source>
</evidence>
<proteinExistence type="predicted"/>
<keyword evidence="3 6" id="KW-1133">Transmembrane helix</keyword>
<evidence type="ECO:0000256" key="1">
    <source>
        <dbReference type="ARBA" id="ARBA00004141"/>
    </source>
</evidence>
<comment type="caution">
    <text evidence="7">The sequence shown here is derived from an EMBL/GenBank/DDBJ whole genome shotgun (WGS) entry which is preliminary data.</text>
</comment>
<dbReference type="InterPro" id="IPR036259">
    <property type="entry name" value="MFS_trans_sf"/>
</dbReference>
<gene>
    <name evidence="7" type="ORF">VTJ49DRAFT_1578</name>
</gene>
<organism evidence="7 8">
    <name type="scientific">Humicola insolens</name>
    <name type="common">Soft-rot fungus</name>
    <dbReference type="NCBI Taxonomy" id="85995"/>
    <lineage>
        <taxon>Eukaryota</taxon>
        <taxon>Fungi</taxon>
        <taxon>Dikarya</taxon>
        <taxon>Ascomycota</taxon>
        <taxon>Pezizomycotina</taxon>
        <taxon>Sordariomycetes</taxon>
        <taxon>Sordariomycetidae</taxon>
        <taxon>Sordariales</taxon>
        <taxon>Chaetomiaceae</taxon>
        <taxon>Mycothermus</taxon>
    </lineage>
</organism>
<dbReference type="EMBL" id="JAZGSY010000016">
    <property type="protein sequence ID" value="KAL1843468.1"/>
    <property type="molecule type" value="Genomic_DNA"/>
</dbReference>
<dbReference type="PANTHER" id="PTHR23507">
    <property type="entry name" value="ZGC:174356"/>
    <property type="match status" value="1"/>
</dbReference>
<comment type="subcellular location">
    <subcellularLocation>
        <location evidence="1">Membrane</location>
        <topology evidence="1">Multi-pass membrane protein</topology>
    </subcellularLocation>
</comment>
<evidence type="ECO:0000313" key="7">
    <source>
        <dbReference type="EMBL" id="KAL1843468.1"/>
    </source>
</evidence>
<evidence type="ECO:0000256" key="5">
    <source>
        <dbReference type="SAM" id="MobiDB-lite"/>
    </source>
</evidence>
<evidence type="ECO:0000256" key="4">
    <source>
        <dbReference type="ARBA" id="ARBA00023136"/>
    </source>
</evidence>
<name>A0ABR3VQM4_HUMIN</name>
<feature type="transmembrane region" description="Helical" evidence="6">
    <location>
        <begin position="222"/>
        <end position="245"/>
    </location>
</feature>
<protein>
    <recommendedName>
        <fullName evidence="9">Major facilitator superfamily transporter</fullName>
    </recommendedName>
</protein>
<dbReference type="Gene3D" id="1.20.1250.20">
    <property type="entry name" value="MFS general substrate transporter like domains"/>
    <property type="match status" value="1"/>
</dbReference>
<feature type="region of interest" description="Disordered" evidence="5">
    <location>
        <begin position="1"/>
        <end position="22"/>
    </location>
</feature>
<keyword evidence="4 6" id="KW-0472">Membrane</keyword>
<evidence type="ECO:0000313" key="8">
    <source>
        <dbReference type="Proteomes" id="UP001583172"/>
    </source>
</evidence>
<dbReference type="Proteomes" id="UP001583172">
    <property type="component" value="Unassembled WGS sequence"/>
</dbReference>
<accession>A0ABR3VQM4</accession>
<dbReference type="SUPFAM" id="SSF103473">
    <property type="entry name" value="MFS general substrate transporter"/>
    <property type="match status" value="1"/>
</dbReference>
<dbReference type="PANTHER" id="PTHR23507:SF8">
    <property type="entry name" value="MFS GENERAL SUBSTRATE TRANSPORTER"/>
    <property type="match status" value="1"/>
</dbReference>
<feature type="transmembrane region" description="Helical" evidence="6">
    <location>
        <begin position="104"/>
        <end position="122"/>
    </location>
</feature>
<keyword evidence="2 6" id="KW-0812">Transmembrane</keyword>
<evidence type="ECO:0008006" key="9">
    <source>
        <dbReference type="Google" id="ProtNLM"/>
    </source>
</evidence>
<dbReference type="InterPro" id="IPR011701">
    <property type="entry name" value="MFS"/>
</dbReference>
<feature type="transmembrane region" description="Helical" evidence="6">
    <location>
        <begin position="129"/>
        <end position="150"/>
    </location>
</feature>
<evidence type="ECO:0000256" key="6">
    <source>
        <dbReference type="SAM" id="Phobius"/>
    </source>
</evidence>
<feature type="transmembrane region" description="Helical" evidence="6">
    <location>
        <begin position="194"/>
        <end position="216"/>
    </location>
</feature>
<feature type="transmembrane region" description="Helical" evidence="6">
    <location>
        <begin position="335"/>
        <end position="358"/>
    </location>
</feature>
<dbReference type="Pfam" id="PF07690">
    <property type="entry name" value="MFS_1"/>
    <property type="match status" value="1"/>
</dbReference>
<sequence>MPRPRQRSSSDAVRSAHHSPSAADARRSIRPLLLLVALINLAWSLYQLPVSRVVESRLCRAHYATSDDSSVEGAGAGDGSIPEEMCKIEAVQRPLGRVQGVMDMLWVAGDFFMTIPLVSLADHFGYRPVLCLTLVPRVFVLAWTFAVGYFDNILPVKAIVAAPAFSFLGGDCVVNSIVYAIASELAGDDHVLRATFFGWINATSSVFALQLGPALASATMTVLLWLPLWIGIALLALAVPVISALPLPRTHSHHEGQHHANDEDRESTAPLMSASTTMKPVTLKHRAVARLRAVVGLVANPTRNFALLLAVFFLASLASSDTKMLPLYVSTRYRWTFAQVGYLLSGKALFNFVFLTVLSPARRARL</sequence>
<reference evidence="7 8" key="1">
    <citation type="journal article" date="2024" name="Commun. Biol.">
        <title>Comparative genomic analysis of thermophilic fungi reveals convergent evolutionary adaptations and gene losses.</title>
        <authorList>
            <person name="Steindorff A.S."/>
            <person name="Aguilar-Pontes M.V."/>
            <person name="Robinson A.J."/>
            <person name="Andreopoulos B."/>
            <person name="LaButti K."/>
            <person name="Kuo A."/>
            <person name="Mondo S."/>
            <person name="Riley R."/>
            <person name="Otillar R."/>
            <person name="Haridas S."/>
            <person name="Lipzen A."/>
            <person name="Grimwood J."/>
            <person name="Schmutz J."/>
            <person name="Clum A."/>
            <person name="Reid I.D."/>
            <person name="Moisan M.C."/>
            <person name="Butler G."/>
            <person name="Nguyen T.T.M."/>
            <person name="Dewar K."/>
            <person name="Conant G."/>
            <person name="Drula E."/>
            <person name="Henrissat B."/>
            <person name="Hansel C."/>
            <person name="Singer S."/>
            <person name="Hutchinson M.I."/>
            <person name="de Vries R.P."/>
            <person name="Natvig D.O."/>
            <person name="Powell A.J."/>
            <person name="Tsang A."/>
            <person name="Grigoriev I.V."/>
        </authorList>
    </citation>
    <scope>NUCLEOTIDE SEQUENCE [LARGE SCALE GENOMIC DNA]</scope>
    <source>
        <strain evidence="7 8">CBS 620.91</strain>
    </source>
</reference>
<feature type="transmembrane region" description="Helical" evidence="6">
    <location>
        <begin position="29"/>
        <end position="46"/>
    </location>
</feature>
<feature type="transmembrane region" description="Helical" evidence="6">
    <location>
        <begin position="156"/>
        <end position="182"/>
    </location>
</feature>